<dbReference type="InterPro" id="IPR000719">
    <property type="entry name" value="Prot_kinase_dom"/>
</dbReference>
<evidence type="ECO:0000256" key="4">
    <source>
        <dbReference type="ARBA" id="ARBA00022777"/>
    </source>
</evidence>
<reference evidence="8" key="1">
    <citation type="submission" date="2020-07" db="EMBL/GenBank/DDBJ databases">
        <authorList>
            <person name="Lin J."/>
        </authorList>
    </citation>
    <scope>NUCLEOTIDE SEQUENCE</scope>
</reference>
<dbReference type="PANTHER" id="PTHR45621">
    <property type="entry name" value="OS01G0588500 PROTEIN-RELATED"/>
    <property type="match status" value="1"/>
</dbReference>
<protein>
    <recommendedName>
        <fullName evidence="7">Protein kinase domain-containing protein</fullName>
    </recommendedName>
</protein>
<dbReference type="FunFam" id="1.10.510.10:FF:000146">
    <property type="entry name" value="LRR receptor-like serine/threonine-protein kinase IOS1"/>
    <property type="match status" value="1"/>
</dbReference>
<dbReference type="Gene3D" id="1.10.510.10">
    <property type="entry name" value="Transferase(Phosphotransferase) domain 1"/>
    <property type="match status" value="1"/>
</dbReference>
<feature type="domain" description="Protein kinase" evidence="7">
    <location>
        <begin position="100"/>
        <end position="388"/>
    </location>
</feature>
<dbReference type="Gene3D" id="3.30.200.20">
    <property type="entry name" value="Phosphorylase Kinase, domain 1"/>
    <property type="match status" value="1"/>
</dbReference>
<evidence type="ECO:0000313" key="8">
    <source>
        <dbReference type="EMBL" id="CAD1820973.1"/>
    </source>
</evidence>
<evidence type="ECO:0000256" key="5">
    <source>
        <dbReference type="ARBA" id="ARBA00023170"/>
    </source>
</evidence>
<dbReference type="GO" id="GO:0005524">
    <property type="term" value="F:ATP binding"/>
    <property type="evidence" value="ECO:0007669"/>
    <property type="project" value="InterPro"/>
</dbReference>
<dbReference type="InterPro" id="IPR011009">
    <property type="entry name" value="Kinase-like_dom_sf"/>
</dbReference>
<dbReference type="GO" id="GO:0004674">
    <property type="term" value="F:protein serine/threonine kinase activity"/>
    <property type="evidence" value="ECO:0007669"/>
    <property type="project" value="UniProtKB-KW"/>
</dbReference>
<sequence>MMGKGDLRPSNRDWTDEILCGPNLRRSVSSKVLLGRSKSFYADFKTDGVDTERSIIIKFFSFSLLKIVLQKKQRIKKGTWDLYSMVMWCFRFLNGEAKEFLDHDVRASGSKASSLEVSDRSTETPTGSQGSIRSPEEPHGRIEIAGHKEWVTEVNVLGVVEHPNLVKLIGYCIEDDERGMQLLLVYEYMPNGSVEDHLSSRSTRTLSWGMRLKIALDAARGLTYLHEGMDFQIIFRDFKTSNILLDENWNAKLSDFGLARQGPAAGLSHVSTAVVGTLGYAAPEYMQSGRLTTKSDIWSYGVVLYELITGRRPIDRNRPKCEQKLLEWVKPYISDVKKFCTILDPRLDGYYTLKSATKLATIANKCLLRLPKSRPNMSEVLGMVQKLFKIRAMKMGLGWTLKLVRT</sequence>
<dbReference type="SUPFAM" id="SSF56112">
    <property type="entry name" value="Protein kinase-like (PK-like)"/>
    <property type="match status" value="1"/>
</dbReference>
<keyword evidence="4" id="KW-0808">Transferase</keyword>
<keyword evidence="2" id="KW-0723">Serine/threonine-protein kinase</keyword>
<keyword evidence="3" id="KW-0597">Phosphoprotein</keyword>
<dbReference type="InterPro" id="IPR050823">
    <property type="entry name" value="Plant_Ser_Thr_Prot_Kinase"/>
</dbReference>
<keyword evidence="5" id="KW-0675">Receptor</keyword>
<keyword evidence="4" id="KW-0418">Kinase</keyword>
<gene>
    <name evidence="8" type="ORF">CB5_LOCUS4184</name>
</gene>
<feature type="compositionally biased region" description="Polar residues" evidence="6">
    <location>
        <begin position="123"/>
        <end position="132"/>
    </location>
</feature>
<dbReference type="PROSITE" id="PS50011">
    <property type="entry name" value="PROTEIN_KINASE_DOM"/>
    <property type="match status" value="1"/>
</dbReference>
<proteinExistence type="predicted"/>
<dbReference type="Pfam" id="PF00069">
    <property type="entry name" value="Pkinase"/>
    <property type="match status" value="1"/>
</dbReference>
<dbReference type="AlphaFoldDB" id="A0A6V7NR20"/>
<evidence type="ECO:0000259" key="7">
    <source>
        <dbReference type="PROSITE" id="PS50011"/>
    </source>
</evidence>
<evidence type="ECO:0000256" key="1">
    <source>
        <dbReference type="ARBA" id="ARBA00004167"/>
    </source>
</evidence>
<evidence type="ECO:0000256" key="3">
    <source>
        <dbReference type="ARBA" id="ARBA00022553"/>
    </source>
</evidence>
<comment type="subcellular location">
    <subcellularLocation>
        <location evidence="1">Membrane</location>
        <topology evidence="1">Single-pass membrane protein</topology>
    </subcellularLocation>
</comment>
<dbReference type="GO" id="GO:0016020">
    <property type="term" value="C:membrane"/>
    <property type="evidence" value="ECO:0007669"/>
    <property type="project" value="UniProtKB-SubCell"/>
</dbReference>
<organism evidence="8">
    <name type="scientific">Ananas comosus var. bracteatus</name>
    <name type="common">red pineapple</name>
    <dbReference type="NCBI Taxonomy" id="296719"/>
    <lineage>
        <taxon>Eukaryota</taxon>
        <taxon>Viridiplantae</taxon>
        <taxon>Streptophyta</taxon>
        <taxon>Embryophyta</taxon>
        <taxon>Tracheophyta</taxon>
        <taxon>Spermatophyta</taxon>
        <taxon>Magnoliopsida</taxon>
        <taxon>Liliopsida</taxon>
        <taxon>Poales</taxon>
        <taxon>Bromeliaceae</taxon>
        <taxon>Bromelioideae</taxon>
        <taxon>Ananas</taxon>
    </lineage>
</organism>
<dbReference type="EMBL" id="LR862141">
    <property type="protein sequence ID" value="CAD1820973.1"/>
    <property type="molecule type" value="Genomic_DNA"/>
</dbReference>
<evidence type="ECO:0000256" key="6">
    <source>
        <dbReference type="SAM" id="MobiDB-lite"/>
    </source>
</evidence>
<name>A0A6V7NR20_ANACO</name>
<evidence type="ECO:0000256" key="2">
    <source>
        <dbReference type="ARBA" id="ARBA00022527"/>
    </source>
</evidence>
<feature type="region of interest" description="Disordered" evidence="6">
    <location>
        <begin position="112"/>
        <end position="138"/>
    </location>
</feature>
<accession>A0A6V7NR20</accession>